<keyword evidence="2" id="KW-1133">Transmembrane helix</keyword>
<evidence type="ECO:0000313" key="3">
    <source>
        <dbReference type="EMBL" id="PSN70583.1"/>
    </source>
</evidence>
<evidence type="ECO:0000313" key="4">
    <source>
        <dbReference type="Proteomes" id="UP000240883"/>
    </source>
</evidence>
<feature type="compositionally biased region" description="Low complexity" evidence="1">
    <location>
        <begin position="122"/>
        <end position="132"/>
    </location>
</feature>
<dbReference type="PANTHER" id="PTHR33048">
    <property type="entry name" value="PTH11-LIKE INTEGRAL MEMBRANE PROTEIN (AFU_ORTHOLOGUE AFUA_5G11245)"/>
    <property type="match status" value="1"/>
</dbReference>
<keyword evidence="2" id="KW-0472">Membrane</keyword>
<keyword evidence="4" id="KW-1185">Reference proteome</keyword>
<sequence length="175" mass="18973">MRDLTKLADVTYAWGPIAIWYMAEIYVLIIAGTIPTLKPIWSKIQGQIPSVTSYARYKDRSSKYPYDSSTGGADNTVGSKTSKGLGSQGRPGDVTIALNEIDNITRAGTSGSLESILQRVQSPTGPSTTTTSVNEQPPSSQGNPERSQNPTIVVERKFSISYHETKTTGPDCRFP</sequence>
<dbReference type="OrthoDB" id="3752473at2759"/>
<protein>
    <submittedName>
        <fullName evidence="3">Uncharacterized protein</fullName>
    </submittedName>
</protein>
<organism evidence="3 4">
    <name type="scientific">Corynespora cassiicola Philippines</name>
    <dbReference type="NCBI Taxonomy" id="1448308"/>
    <lineage>
        <taxon>Eukaryota</taxon>
        <taxon>Fungi</taxon>
        <taxon>Dikarya</taxon>
        <taxon>Ascomycota</taxon>
        <taxon>Pezizomycotina</taxon>
        <taxon>Dothideomycetes</taxon>
        <taxon>Pleosporomycetidae</taxon>
        <taxon>Pleosporales</taxon>
        <taxon>Corynesporascaceae</taxon>
        <taxon>Corynespora</taxon>
    </lineage>
</organism>
<feature type="compositionally biased region" description="Basic and acidic residues" evidence="1">
    <location>
        <begin position="154"/>
        <end position="166"/>
    </location>
</feature>
<name>A0A2T2NYU9_CORCC</name>
<keyword evidence="2" id="KW-0812">Transmembrane</keyword>
<dbReference type="AlphaFoldDB" id="A0A2T2NYU9"/>
<evidence type="ECO:0000256" key="1">
    <source>
        <dbReference type="SAM" id="MobiDB-lite"/>
    </source>
</evidence>
<gene>
    <name evidence="3" type="ORF">BS50DRAFT_264402</name>
</gene>
<feature type="compositionally biased region" description="Polar residues" evidence="1">
    <location>
        <begin position="67"/>
        <end position="85"/>
    </location>
</feature>
<feature type="compositionally biased region" description="Polar residues" evidence="1">
    <location>
        <begin position="133"/>
        <end position="151"/>
    </location>
</feature>
<accession>A0A2T2NYU9</accession>
<proteinExistence type="predicted"/>
<feature type="region of interest" description="Disordered" evidence="1">
    <location>
        <begin position="61"/>
        <end position="92"/>
    </location>
</feature>
<dbReference type="EMBL" id="KZ678131">
    <property type="protein sequence ID" value="PSN70583.1"/>
    <property type="molecule type" value="Genomic_DNA"/>
</dbReference>
<dbReference type="InterPro" id="IPR052337">
    <property type="entry name" value="SAT4-like"/>
</dbReference>
<evidence type="ECO:0000256" key="2">
    <source>
        <dbReference type="SAM" id="Phobius"/>
    </source>
</evidence>
<reference evidence="3 4" key="1">
    <citation type="journal article" date="2018" name="Front. Microbiol.">
        <title>Genome-Wide Analysis of Corynespora cassiicola Leaf Fall Disease Putative Effectors.</title>
        <authorList>
            <person name="Lopez D."/>
            <person name="Ribeiro S."/>
            <person name="Label P."/>
            <person name="Fumanal B."/>
            <person name="Venisse J.S."/>
            <person name="Kohler A."/>
            <person name="de Oliveira R.R."/>
            <person name="Labutti K."/>
            <person name="Lipzen A."/>
            <person name="Lail K."/>
            <person name="Bauer D."/>
            <person name="Ohm R.A."/>
            <person name="Barry K.W."/>
            <person name="Spatafora J."/>
            <person name="Grigoriev I.V."/>
            <person name="Martin F.M."/>
            <person name="Pujade-Renaud V."/>
        </authorList>
    </citation>
    <scope>NUCLEOTIDE SEQUENCE [LARGE SCALE GENOMIC DNA]</scope>
    <source>
        <strain evidence="3 4">Philippines</strain>
    </source>
</reference>
<feature type="region of interest" description="Disordered" evidence="1">
    <location>
        <begin position="118"/>
        <end position="175"/>
    </location>
</feature>
<feature type="transmembrane region" description="Helical" evidence="2">
    <location>
        <begin position="12"/>
        <end position="34"/>
    </location>
</feature>
<dbReference type="PANTHER" id="PTHR33048:SF47">
    <property type="entry name" value="INTEGRAL MEMBRANE PROTEIN-RELATED"/>
    <property type="match status" value="1"/>
</dbReference>
<dbReference type="Proteomes" id="UP000240883">
    <property type="component" value="Unassembled WGS sequence"/>
</dbReference>